<evidence type="ECO:0000313" key="8">
    <source>
        <dbReference type="Proteomes" id="UP000295684"/>
    </source>
</evidence>
<comment type="caution">
    <text evidence="7">The sequence shown here is derived from an EMBL/GenBank/DDBJ whole genome shotgun (WGS) entry which is preliminary data.</text>
</comment>
<dbReference type="SUPFAM" id="SSF53720">
    <property type="entry name" value="ALDH-like"/>
    <property type="match status" value="1"/>
</dbReference>
<evidence type="ECO:0000256" key="1">
    <source>
        <dbReference type="ARBA" id="ARBA00009986"/>
    </source>
</evidence>
<dbReference type="InterPro" id="IPR016161">
    <property type="entry name" value="Ald_DH/histidinol_DH"/>
</dbReference>
<dbReference type="Gene3D" id="3.40.605.10">
    <property type="entry name" value="Aldehyde Dehydrogenase, Chain A, domain 1"/>
    <property type="match status" value="1"/>
</dbReference>
<dbReference type="EMBL" id="BMJO01000002">
    <property type="protein sequence ID" value="GGE46923.1"/>
    <property type="molecule type" value="Genomic_DNA"/>
</dbReference>
<feature type="domain" description="Aldehyde dehydrogenase" evidence="5">
    <location>
        <begin position="31"/>
        <end position="491"/>
    </location>
</feature>
<evidence type="ECO:0000256" key="4">
    <source>
        <dbReference type="RuleBase" id="RU003345"/>
    </source>
</evidence>
<evidence type="ECO:0000313" key="9">
    <source>
        <dbReference type="Proteomes" id="UP000622648"/>
    </source>
</evidence>
<dbReference type="GO" id="GO:0016620">
    <property type="term" value="F:oxidoreductase activity, acting on the aldehyde or oxo group of donors, NAD or NADP as acceptor"/>
    <property type="evidence" value="ECO:0007669"/>
    <property type="project" value="InterPro"/>
</dbReference>
<gene>
    <name evidence="6" type="primary">aldA</name>
    <name evidence="7" type="ORF">EV200_104289</name>
    <name evidence="6" type="ORF">GCM10011413_11280</name>
</gene>
<dbReference type="InterPro" id="IPR029510">
    <property type="entry name" value="Ald_DH_CS_GLU"/>
</dbReference>
<dbReference type="AlphaFoldDB" id="A0A4R2HCY2"/>
<dbReference type="PROSITE" id="PS00687">
    <property type="entry name" value="ALDEHYDE_DEHYDR_GLU"/>
    <property type="match status" value="1"/>
</dbReference>
<keyword evidence="2 4" id="KW-0560">Oxidoreductase</keyword>
<dbReference type="Pfam" id="PF00171">
    <property type="entry name" value="Aldedh"/>
    <property type="match status" value="1"/>
</dbReference>
<dbReference type="InterPro" id="IPR016163">
    <property type="entry name" value="Ald_DH_C"/>
</dbReference>
<reference evidence="7 8" key="3">
    <citation type="submission" date="2019-03" db="EMBL/GenBank/DDBJ databases">
        <title>Genomic Encyclopedia of Type Strains, Phase IV (KMG-IV): sequencing the most valuable type-strain genomes for metagenomic binning, comparative biology and taxonomic classification.</title>
        <authorList>
            <person name="Goeker M."/>
        </authorList>
    </citation>
    <scope>NUCLEOTIDE SEQUENCE [LARGE SCALE GENOMIC DNA]</scope>
    <source>
        <strain evidence="7 8">DSM 103236</strain>
    </source>
</reference>
<evidence type="ECO:0000313" key="7">
    <source>
        <dbReference type="EMBL" id="TCO25252.1"/>
    </source>
</evidence>
<dbReference type="FunFam" id="3.40.605.10:FF:000007">
    <property type="entry name" value="NAD/NADP-dependent betaine aldehyde dehydrogenase"/>
    <property type="match status" value="1"/>
</dbReference>
<evidence type="ECO:0000256" key="3">
    <source>
        <dbReference type="PROSITE-ProRule" id="PRU10007"/>
    </source>
</evidence>
<dbReference type="Proteomes" id="UP000622648">
    <property type="component" value="Unassembled WGS sequence"/>
</dbReference>
<evidence type="ECO:0000259" key="5">
    <source>
        <dbReference type="Pfam" id="PF00171"/>
    </source>
</evidence>
<name>A0A4R2HCY2_9SPHI</name>
<dbReference type="Proteomes" id="UP000295684">
    <property type="component" value="Unassembled WGS sequence"/>
</dbReference>
<sequence>MENLQQTKNVDQLVLDYLNRDTKKLLINGKWVPSISGNTFESINPATEEVIATIFEGGKADIDLAVEAAQRAFERADWANITAHQREVYLHKIADLIAQNAQELALLETLDNGMSLSTSAWLVQGAIDTFRYYAGWPTKIYGKTNPTDGGSFNYTLREPLGVCGAIVPWNGPIQSVAWKIAPAIAFGNTIVVKPSSFTSLTCIRLGELIVESGLPAGVVNIVTGQGSVVGSALVEHSNVAKIAFTGSTPVGKGILKSTADTMKKVTLELGGKSANIIFPDADMDKAIAGALTGFTAGAGQGCVAGSRVFIHEKIYEEVSAKIIELANKVVVGPGTDPANGMGPITTKGQFEKIQTYFEIGIKDGATLAAGGERSSTKGYFLRPTVFTNVKNGMRLAQEEIFGPVVALIPFKDENDVVFQANDTEFGLAAMVWTKDINRAHQVAKAMKAGTVWINTLFELDPITPFGGYKQSGLGRELGAESIDAYTQIKSVVVRF</sequence>
<keyword evidence="9" id="KW-1185">Reference proteome</keyword>
<proteinExistence type="inferred from homology"/>
<dbReference type="FunFam" id="3.40.309.10:FF:000012">
    <property type="entry name" value="Betaine aldehyde dehydrogenase"/>
    <property type="match status" value="1"/>
</dbReference>
<evidence type="ECO:0000313" key="6">
    <source>
        <dbReference type="EMBL" id="GGE46923.1"/>
    </source>
</evidence>
<comment type="similarity">
    <text evidence="1 4">Belongs to the aldehyde dehydrogenase family.</text>
</comment>
<dbReference type="FunFam" id="3.40.605.10:FF:000026">
    <property type="entry name" value="Aldehyde dehydrogenase, putative"/>
    <property type="match status" value="1"/>
</dbReference>
<dbReference type="RefSeq" id="WP_132532840.1">
    <property type="nucleotide sequence ID" value="NZ_BMJO01000002.1"/>
</dbReference>
<reference evidence="6" key="1">
    <citation type="journal article" date="2014" name="Int. J. Syst. Evol. Microbiol.">
        <title>Complete genome of a new Firmicutes species belonging to the dominant human colonic microbiota ('Ruminococcus bicirculans') reveals two chromosomes and a selective capacity to utilize plant glucans.</title>
        <authorList>
            <consortium name="NISC Comparative Sequencing Program"/>
            <person name="Wegmann U."/>
            <person name="Louis P."/>
            <person name="Goesmann A."/>
            <person name="Henrissat B."/>
            <person name="Duncan S.H."/>
            <person name="Flint H.J."/>
        </authorList>
    </citation>
    <scope>NUCLEOTIDE SEQUENCE</scope>
    <source>
        <strain evidence="6">CGMCC 1.15644</strain>
    </source>
</reference>
<evidence type="ECO:0000256" key="2">
    <source>
        <dbReference type="ARBA" id="ARBA00023002"/>
    </source>
</evidence>
<dbReference type="OrthoDB" id="781568at2"/>
<reference evidence="9" key="2">
    <citation type="journal article" date="2019" name="Int. J. Syst. Evol. Microbiol.">
        <title>The Global Catalogue of Microorganisms (GCM) 10K type strain sequencing project: providing services to taxonomists for standard genome sequencing and annotation.</title>
        <authorList>
            <consortium name="The Broad Institute Genomics Platform"/>
            <consortium name="The Broad Institute Genome Sequencing Center for Infectious Disease"/>
            <person name="Wu L."/>
            <person name="Ma J."/>
        </authorList>
    </citation>
    <scope>NUCLEOTIDE SEQUENCE [LARGE SCALE GENOMIC DNA]</scope>
    <source>
        <strain evidence="9">CGMCC 1.15644</strain>
    </source>
</reference>
<dbReference type="InterPro" id="IPR016162">
    <property type="entry name" value="Ald_DH_N"/>
</dbReference>
<reference evidence="6" key="4">
    <citation type="submission" date="2024-05" db="EMBL/GenBank/DDBJ databases">
        <authorList>
            <person name="Sun Q."/>
            <person name="Zhou Y."/>
        </authorList>
    </citation>
    <scope>NUCLEOTIDE SEQUENCE</scope>
    <source>
        <strain evidence="6">CGMCC 1.15644</strain>
    </source>
</reference>
<feature type="active site" evidence="3">
    <location>
        <position position="268"/>
    </location>
</feature>
<protein>
    <submittedName>
        <fullName evidence="6 7">Aldehyde dehydrogenase</fullName>
    </submittedName>
</protein>
<dbReference type="PANTHER" id="PTHR11699">
    <property type="entry name" value="ALDEHYDE DEHYDROGENASE-RELATED"/>
    <property type="match status" value="1"/>
</dbReference>
<dbReference type="Gene3D" id="3.40.309.10">
    <property type="entry name" value="Aldehyde Dehydrogenase, Chain A, domain 2"/>
    <property type="match status" value="1"/>
</dbReference>
<dbReference type="InterPro" id="IPR015590">
    <property type="entry name" value="Aldehyde_DH_dom"/>
</dbReference>
<organism evidence="7 8">
    <name type="scientific">Pedobacter psychrotolerans</name>
    <dbReference type="NCBI Taxonomy" id="1843235"/>
    <lineage>
        <taxon>Bacteria</taxon>
        <taxon>Pseudomonadati</taxon>
        <taxon>Bacteroidota</taxon>
        <taxon>Sphingobacteriia</taxon>
        <taxon>Sphingobacteriales</taxon>
        <taxon>Sphingobacteriaceae</taxon>
        <taxon>Pedobacter</taxon>
    </lineage>
</organism>
<dbReference type="EMBL" id="SLWO01000004">
    <property type="protein sequence ID" value="TCO25252.1"/>
    <property type="molecule type" value="Genomic_DNA"/>
</dbReference>
<accession>A0A4R2HCY2</accession>